<dbReference type="CDD" id="cd00067">
    <property type="entry name" value="GAL4"/>
    <property type="match status" value="1"/>
</dbReference>
<dbReference type="Proteomes" id="UP000716291">
    <property type="component" value="Unassembled WGS sequence"/>
</dbReference>
<dbReference type="SMART" id="SM00906">
    <property type="entry name" value="Fungal_trans"/>
    <property type="match status" value="1"/>
</dbReference>
<feature type="domain" description="Zn(2)-C6 fungal-type" evidence="9">
    <location>
        <begin position="23"/>
        <end position="52"/>
    </location>
</feature>
<evidence type="ECO:0000256" key="7">
    <source>
        <dbReference type="ARBA" id="ARBA00023242"/>
    </source>
</evidence>
<evidence type="ECO:0000256" key="2">
    <source>
        <dbReference type="ARBA" id="ARBA00022723"/>
    </source>
</evidence>
<gene>
    <name evidence="10" type="ORF">G6F64_005264</name>
</gene>
<dbReference type="CDD" id="cd12148">
    <property type="entry name" value="fungal_TF_MHR"/>
    <property type="match status" value="1"/>
</dbReference>
<dbReference type="Gene3D" id="4.10.240.10">
    <property type="entry name" value="Zn(2)-C6 fungal-type DNA-binding domain"/>
    <property type="match status" value="1"/>
</dbReference>
<dbReference type="PANTHER" id="PTHR31313">
    <property type="entry name" value="TY1 ENHANCER ACTIVATOR"/>
    <property type="match status" value="1"/>
</dbReference>
<keyword evidence="5" id="KW-0238">DNA-binding</keyword>
<dbReference type="GO" id="GO:0006351">
    <property type="term" value="P:DNA-templated transcription"/>
    <property type="evidence" value="ECO:0007669"/>
    <property type="project" value="InterPro"/>
</dbReference>
<reference evidence="10" key="1">
    <citation type="journal article" date="2020" name="Microb. Genom.">
        <title>Genetic diversity of clinical and environmental Mucorales isolates obtained from an investigation of mucormycosis cases among solid organ transplant recipients.</title>
        <authorList>
            <person name="Nguyen M.H."/>
            <person name="Kaul D."/>
            <person name="Muto C."/>
            <person name="Cheng S.J."/>
            <person name="Richter R.A."/>
            <person name="Bruno V.M."/>
            <person name="Liu G."/>
            <person name="Beyhan S."/>
            <person name="Sundermann A.J."/>
            <person name="Mounaud S."/>
            <person name="Pasculle A.W."/>
            <person name="Nierman W.C."/>
            <person name="Driscoll E."/>
            <person name="Cumbie R."/>
            <person name="Clancy C.J."/>
            <person name="Dupont C.L."/>
        </authorList>
    </citation>
    <scope>NUCLEOTIDE SEQUENCE</scope>
    <source>
        <strain evidence="10">GL11</strain>
    </source>
</reference>
<dbReference type="GO" id="GO:0003677">
    <property type="term" value="F:DNA binding"/>
    <property type="evidence" value="ECO:0007669"/>
    <property type="project" value="UniProtKB-KW"/>
</dbReference>
<dbReference type="GO" id="GO:0000981">
    <property type="term" value="F:DNA-binding transcription factor activity, RNA polymerase II-specific"/>
    <property type="evidence" value="ECO:0007669"/>
    <property type="project" value="InterPro"/>
</dbReference>
<evidence type="ECO:0000256" key="5">
    <source>
        <dbReference type="ARBA" id="ARBA00023125"/>
    </source>
</evidence>
<sequence>MFATLELALKDDSKHKRLKVGRACHPCRMKKIKCDGKHPCMQCKARRRKCMYLKNTDENYIRIEPLDNNSETANQSSSAPQHIDNTNNRIYTVDKSDHLFATQPYPNHNSLNAHSQHQSATTRPDKMIEQLTNGLVQMSLNNHNENAKLDHVTPWRSYGEFVRWIPEPHLPAYYNTPIDMPSRPTQEHLISVFFSQCHHLLPILSRSMFYDQLRVKGTLITPLLLNVMYAHAAKQLEPNSALNAQGDIFYHRARKLMDDFLDVPRISTVIALIYMAFYESSQYRHQSSRAWMYSGMAIRMCFQLGLHTCHYSSQMSQCDIELRKRVLWACFVMDKVESCTMERPWMLKSKDITIDLPNPLPEDTTQERLVLEAFNQVCRLMMLVEKVVRFFAYDMSIWTMNEENQIVQFLDALHRWREMLPPELQWTGEGVPATAAIANLYLISYDFELSLVMCCRQEEQIHRDRRRTLANTITHIVSLTVHHPHLMYNHAFSAFSGIFAALTHVVDFNCTELDVAETARIQFRKSLEDIRLLAGKISIPDLRDFSRLIDLTLQPKHNNGFNESSYTSAFSAISELCHHKKNEPIDDILADRGQQQDVLDNSQYMLPNPFALDTCYQVSGNSSPSGSVSAAAMAAAAAAAVGAVGTPGSTSRSSTKSIEPADYTFELISVADEWAQSLMY</sequence>
<dbReference type="InterPro" id="IPR051615">
    <property type="entry name" value="Transcr_Regulatory_Elem"/>
</dbReference>
<keyword evidence="4" id="KW-0805">Transcription regulation</keyword>
<dbReference type="EMBL" id="JAANQT010000629">
    <property type="protein sequence ID" value="KAG1309495.1"/>
    <property type="molecule type" value="Genomic_DNA"/>
</dbReference>
<protein>
    <recommendedName>
        <fullName evidence="9">Zn(2)-C6 fungal-type domain-containing protein</fullName>
    </recommendedName>
</protein>
<evidence type="ECO:0000256" key="8">
    <source>
        <dbReference type="SAM" id="MobiDB-lite"/>
    </source>
</evidence>
<dbReference type="Pfam" id="PF00172">
    <property type="entry name" value="Zn_clus"/>
    <property type="match status" value="1"/>
</dbReference>
<evidence type="ECO:0000259" key="9">
    <source>
        <dbReference type="PROSITE" id="PS50048"/>
    </source>
</evidence>
<keyword evidence="6" id="KW-0804">Transcription</keyword>
<dbReference type="OrthoDB" id="2406834at2759"/>
<evidence type="ECO:0000256" key="4">
    <source>
        <dbReference type="ARBA" id="ARBA00023015"/>
    </source>
</evidence>
<name>A0A9P7BT91_RHIOR</name>
<dbReference type="PROSITE" id="PS00463">
    <property type="entry name" value="ZN2_CY6_FUNGAL_1"/>
    <property type="match status" value="1"/>
</dbReference>
<evidence type="ECO:0000313" key="11">
    <source>
        <dbReference type="Proteomes" id="UP000716291"/>
    </source>
</evidence>
<evidence type="ECO:0000256" key="6">
    <source>
        <dbReference type="ARBA" id="ARBA00023163"/>
    </source>
</evidence>
<keyword evidence="7" id="KW-0539">Nucleus</keyword>
<dbReference type="SUPFAM" id="SSF57701">
    <property type="entry name" value="Zn2/Cys6 DNA-binding domain"/>
    <property type="match status" value="1"/>
</dbReference>
<dbReference type="AlphaFoldDB" id="A0A9P7BT91"/>
<evidence type="ECO:0000313" key="10">
    <source>
        <dbReference type="EMBL" id="KAG1309495.1"/>
    </source>
</evidence>
<dbReference type="GO" id="GO:0005634">
    <property type="term" value="C:nucleus"/>
    <property type="evidence" value="ECO:0007669"/>
    <property type="project" value="UniProtKB-SubCell"/>
</dbReference>
<dbReference type="InterPro" id="IPR007219">
    <property type="entry name" value="XnlR_reg_dom"/>
</dbReference>
<evidence type="ECO:0000256" key="3">
    <source>
        <dbReference type="ARBA" id="ARBA00022833"/>
    </source>
</evidence>
<keyword evidence="3" id="KW-0862">Zinc</keyword>
<keyword evidence="11" id="KW-1185">Reference proteome</keyword>
<feature type="compositionally biased region" description="Polar residues" evidence="8">
    <location>
        <begin position="67"/>
        <end position="87"/>
    </location>
</feature>
<dbReference type="SMART" id="SM00066">
    <property type="entry name" value="GAL4"/>
    <property type="match status" value="1"/>
</dbReference>
<proteinExistence type="predicted"/>
<dbReference type="PANTHER" id="PTHR31313:SF81">
    <property type="entry name" value="TY1 ENHANCER ACTIVATOR"/>
    <property type="match status" value="1"/>
</dbReference>
<dbReference type="GO" id="GO:0008270">
    <property type="term" value="F:zinc ion binding"/>
    <property type="evidence" value="ECO:0007669"/>
    <property type="project" value="InterPro"/>
</dbReference>
<feature type="region of interest" description="Disordered" evidence="8">
    <location>
        <begin position="66"/>
        <end position="87"/>
    </location>
</feature>
<evidence type="ECO:0000256" key="1">
    <source>
        <dbReference type="ARBA" id="ARBA00004123"/>
    </source>
</evidence>
<comment type="subcellular location">
    <subcellularLocation>
        <location evidence="1">Nucleus</location>
    </subcellularLocation>
</comment>
<accession>A0A9P7BT91</accession>
<dbReference type="InterPro" id="IPR001138">
    <property type="entry name" value="Zn2Cys6_DnaBD"/>
</dbReference>
<dbReference type="InterPro" id="IPR036864">
    <property type="entry name" value="Zn2-C6_fun-type_DNA-bd_sf"/>
</dbReference>
<organism evidence="10 11">
    <name type="scientific">Rhizopus oryzae</name>
    <name type="common">Mucormycosis agent</name>
    <name type="synonym">Rhizopus arrhizus var. delemar</name>
    <dbReference type="NCBI Taxonomy" id="64495"/>
    <lineage>
        <taxon>Eukaryota</taxon>
        <taxon>Fungi</taxon>
        <taxon>Fungi incertae sedis</taxon>
        <taxon>Mucoromycota</taxon>
        <taxon>Mucoromycotina</taxon>
        <taxon>Mucoromycetes</taxon>
        <taxon>Mucorales</taxon>
        <taxon>Mucorineae</taxon>
        <taxon>Rhizopodaceae</taxon>
        <taxon>Rhizopus</taxon>
    </lineage>
</organism>
<dbReference type="PROSITE" id="PS50048">
    <property type="entry name" value="ZN2_CY6_FUNGAL_2"/>
    <property type="match status" value="1"/>
</dbReference>
<keyword evidence="2" id="KW-0479">Metal-binding</keyword>
<comment type="caution">
    <text evidence="10">The sequence shown here is derived from an EMBL/GenBank/DDBJ whole genome shotgun (WGS) entry which is preliminary data.</text>
</comment>
<dbReference type="Pfam" id="PF04082">
    <property type="entry name" value="Fungal_trans"/>
    <property type="match status" value="1"/>
</dbReference>